<accession>A0A9D4CXS4</accession>
<reference evidence="2" key="2">
    <citation type="submission" date="2020-11" db="EMBL/GenBank/DDBJ databases">
        <authorList>
            <person name="McCartney M.A."/>
            <person name="Auch B."/>
            <person name="Kono T."/>
            <person name="Mallez S."/>
            <person name="Becker A."/>
            <person name="Gohl D.M."/>
            <person name="Silverstein K.A.T."/>
            <person name="Koren S."/>
            <person name="Bechman K.B."/>
            <person name="Herman A."/>
            <person name="Abrahante J.E."/>
            <person name="Garbe J."/>
        </authorList>
    </citation>
    <scope>NUCLEOTIDE SEQUENCE</scope>
    <source>
        <strain evidence="2">Duluth1</strain>
        <tissue evidence="2">Whole animal</tissue>
    </source>
</reference>
<dbReference type="AlphaFoldDB" id="A0A9D4CXS4"/>
<evidence type="ECO:0000256" key="1">
    <source>
        <dbReference type="SAM" id="MobiDB-lite"/>
    </source>
</evidence>
<feature type="compositionally biased region" description="Basic and acidic residues" evidence="1">
    <location>
        <begin position="1"/>
        <end position="19"/>
    </location>
</feature>
<dbReference type="EMBL" id="JAIWYP010000011">
    <property type="protein sequence ID" value="KAH3735403.1"/>
    <property type="molecule type" value="Genomic_DNA"/>
</dbReference>
<feature type="compositionally biased region" description="Polar residues" evidence="1">
    <location>
        <begin position="38"/>
        <end position="52"/>
    </location>
</feature>
<feature type="compositionally biased region" description="Acidic residues" evidence="1">
    <location>
        <begin position="58"/>
        <end position="68"/>
    </location>
</feature>
<evidence type="ECO:0000313" key="3">
    <source>
        <dbReference type="Proteomes" id="UP000828390"/>
    </source>
</evidence>
<gene>
    <name evidence="2" type="ORF">DPMN_041930</name>
</gene>
<organism evidence="2 3">
    <name type="scientific">Dreissena polymorpha</name>
    <name type="common">Zebra mussel</name>
    <name type="synonym">Mytilus polymorpha</name>
    <dbReference type="NCBI Taxonomy" id="45954"/>
    <lineage>
        <taxon>Eukaryota</taxon>
        <taxon>Metazoa</taxon>
        <taxon>Spiralia</taxon>
        <taxon>Lophotrochozoa</taxon>
        <taxon>Mollusca</taxon>
        <taxon>Bivalvia</taxon>
        <taxon>Autobranchia</taxon>
        <taxon>Heteroconchia</taxon>
        <taxon>Euheterodonta</taxon>
        <taxon>Imparidentia</taxon>
        <taxon>Neoheterodontei</taxon>
        <taxon>Myida</taxon>
        <taxon>Dreissenoidea</taxon>
        <taxon>Dreissenidae</taxon>
        <taxon>Dreissena</taxon>
    </lineage>
</organism>
<dbReference type="Proteomes" id="UP000828390">
    <property type="component" value="Unassembled WGS sequence"/>
</dbReference>
<evidence type="ECO:0000313" key="2">
    <source>
        <dbReference type="EMBL" id="KAH3735403.1"/>
    </source>
</evidence>
<comment type="caution">
    <text evidence="2">The sequence shown here is derived from an EMBL/GenBank/DDBJ whole genome shotgun (WGS) entry which is preliminary data.</text>
</comment>
<name>A0A9D4CXS4_DREPO</name>
<keyword evidence="3" id="KW-1185">Reference proteome</keyword>
<protein>
    <submittedName>
        <fullName evidence="2">Uncharacterized protein</fullName>
    </submittedName>
</protein>
<reference evidence="2" key="1">
    <citation type="journal article" date="2019" name="bioRxiv">
        <title>The Genome of the Zebra Mussel, Dreissena polymorpha: A Resource for Invasive Species Research.</title>
        <authorList>
            <person name="McCartney M.A."/>
            <person name="Auch B."/>
            <person name="Kono T."/>
            <person name="Mallez S."/>
            <person name="Zhang Y."/>
            <person name="Obille A."/>
            <person name="Becker A."/>
            <person name="Abrahante J.E."/>
            <person name="Garbe J."/>
            <person name="Badalamenti J.P."/>
            <person name="Herman A."/>
            <person name="Mangelson H."/>
            <person name="Liachko I."/>
            <person name="Sullivan S."/>
            <person name="Sone E.D."/>
            <person name="Koren S."/>
            <person name="Silverstein K.A.T."/>
            <person name="Beckman K.B."/>
            <person name="Gohl D.M."/>
        </authorList>
    </citation>
    <scope>NUCLEOTIDE SEQUENCE</scope>
    <source>
        <strain evidence="2">Duluth1</strain>
        <tissue evidence="2">Whole animal</tissue>
    </source>
</reference>
<sequence length="185" mass="21859">MTGPEDATKCDEDSGDKDLGGNINNLTRNQLRADETVSIRNATGSVSNITDTNHSDTSQDESSDEDSVSDASDTTFDYDVQIPVQQNQNEQRMPKIPRRGRRRPALHRHWIRTDIPNDQMDRYLQWNFRRPEFFDRDWEHHLLFELFFDDEVCSMIREQTTKYTRHQGNHKFLLKRFDFSLLFCL</sequence>
<feature type="region of interest" description="Disordered" evidence="1">
    <location>
        <begin position="1"/>
        <end position="72"/>
    </location>
</feature>
<proteinExistence type="predicted"/>